<gene>
    <name evidence="1" type="ORF">S01H1_78091</name>
</gene>
<accession>X0Y3W7</accession>
<name>X0Y3W7_9ZZZZ</name>
<reference evidence="1" key="1">
    <citation type="journal article" date="2014" name="Front. Microbiol.">
        <title>High frequency of phylogenetically diverse reductive dehalogenase-homologous genes in deep subseafloor sedimentary metagenomes.</title>
        <authorList>
            <person name="Kawai M."/>
            <person name="Futagami T."/>
            <person name="Toyoda A."/>
            <person name="Takaki Y."/>
            <person name="Nishi S."/>
            <person name="Hori S."/>
            <person name="Arai W."/>
            <person name="Tsubouchi T."/>
            <person name="Morono Y."/>
            <person name="Uchiyama I."/>
            <person name="Ito T."/>
            <person name="Fujiyama A."/>
            <person name="Inagaki F."/>
            <person name="Takami H."/>
        </authorList>
    </citation>
    <scope>NUCLEOTIDE SEQUENCE</scope>
    <source>
        <strain evidence="1">Expedition CK06-06</strain>
    </source>
</reference>
<organism evidence="1">
    <name type="scientific">marine sediment metagenome</name>
    <dbReference type="NCBI Taxonomy" id="412755"/>
    <lineage>
        <taxon>unclassified sequences</taxon>
        <taxon>metagenomes</taxon>
        <taxon>ecological metagenomes</taxon>
    </lineage>
</organism>
<protein>
    <submittedName>
        <fullName evidence="1">Uncharacterized protein</fullName>
    </submittedName>
</protein>
<proteinExistence type="predicted"/>
<evidence type="ECO:0000313" key="1">
    <source>
        <dbReference type="EMBL" id="GAG43393.1"/>
    </source>
</evidence>
<dbReference type="AlphaFoldDB" id="X0Y3W7"/>
<sequence>MPKLWKRFRHFRLPVLLRRIRQGHRLRRYRRALRVLDSLGQEGLQVLLERVRKGLPLPPEAALRQYEEGRNALPEATMALAFQYDEMTQHPAWLHFTGGLLSLQQEFEMAILQGRQDPLGHDLTKDYRLGYGLLQAIMAIPEDVKARREWFEREEMGIEA</sequence>
<comment type="caution">
    <text evidence="1">The sequence shown here is derived from an EMBL/GenBank/DDBJ whole genome shotgun (WGS) entry which is preliminary data.</text>
</comment>
<dbReference type="EMBL" id="BARS01052535">
    <property type="protein sequence ID" value="GAG43393.1"/>
    <property type="molecule type" value="Genomic_DNA"/>
</dbReference>